<dbReference type="GO" id="GO:0046872">
    <property type="term" value="F:metal ion binding"/>
    <property type="evidence" value="ECO:0007669"/>
    <property type="project" value="UniProtKB-UniRule"/>
</dbReference>
<dbReference type="EMBL" id="NGJZ01000001">
    <property type="protein sequence ID" value="RSU08804.1"/>
    <property type="molecule type" value="Genomic_DNA"/>
</dbReference>
<keyword evidence="12" id="KW-0234">DNA repair</keyword>
<dbReference type="InterPro" id="IPR023170">
    <property type="entry name" value="HhH_base_excis_C"/>
</dbReference>
<accession>A0A430ALE9</accession>
<dbReference type="SUPFAM" id="SSF48150">
    <property type="entry name" value="DNA-glycosylase"/>
    <property type="match status" value="1"/>
</dbReference>
<dbReference type="InterPro" id="IPR015797">
    <property type="entry name" value="NUDIX_hydrolase-like_dom_sf"/>
</dbReference>
<dbReference type="InterPro" id="IPR003265">
    <property type="entry name" value="HhH-GPD_domain"/>
</dbReference>
<evidence type="ECO:0000256" key="14">
    <source>
        <dbReference type="RuleBase" id="RU365096"/>
    </source>
</evidence>
<comment type="caution">
    <text evidence="16">The sequence shown here is derived from an EMBL/GenBank/DDBJ whole genome shotgun (WGS) entry which is preliminary data.</text>
</comment>
<dbReference type="GO" id="GO:0000701">
    <property type="term" value="F:purine-specific mismatch base pair DNA N-glycosylase activity"/>
    <property type="evidence" value="ECO:0007669"/>
    <property type="project" value="UniProtKB-EC"/>
</dbReference>
<dbReference type="InterPro" id="IPR005760">
    <property type="entry name" value="A/G_AdeGlyc_MutY"/>
</dbReference>
<keyword evidence="7" id="KW-0479">Metal-binding</keyword>
<keyword evidence="9" id="KW-0378">Hydrolase</keyword>
<dbReference type="FunFam" id="1.10.1670.10:FF:000002">
    <property type="entry name" value="Adenine DNA glycosylase"/>
    <property type="match status" value="1"/>
</dbReference>
<protein>
    <recommendedName>
        <fullName evidence="5 14">Adenine DNA glycosylase</fullName>
        <ecNumber evidence="4 14">3.2.2.31</ecNumber>
    </recommendedName>
</protein>
<dbReference type="Pfam" id="PF14815">
    <property type="entry name" value="NUDIX_4"/>
    <property type="match status" value="1"/>
</dbReference>
<dbReference type="FunFam" id="1.10.340.30:FF:000002">
    <property type="entry name" value="Adenine DNA glycosylase"/>
    <property type="match status" value="1"/>
</dbReference>
<evidence type="ECO:0000256" key="6">
    <source>
        <dbReference type="ARBA" id="ARBA00022485"/>
    </source>
</evidence>
<dbReference type="InterPro" id="IPR029119">
    <property type="entry name" value="MutY_C"/>
</dbReference>
<dbReference type="GO" id="GO:0034039">
    <property type="term" value="F:8-oxo-7,8-dihydroguanine DNA N-glycosylase activity"/>
    <property type="evidence" value="ECO:0007669"/>
    <property type="project" value="TreeGrafter"/>
</dbReference>
<keyword evidence="6" id="KW-0004">4Fe-4S</keyword>
<dbReference type="PROSITE" id="PS00764">
    <property type="entry name" value="ENDONUCLEASE_III_1"/>
    <property type="match status" value="1"/>
</dbReference>
<dbReference type="Pfam" id="PF10576">
    <property type="entry name" value="EndIII_4Fe-2S"/>
    <property type="match status" value="1"/>
</dbReference>
<comment type="similarity">
    <text evidence="3 14">Belongs to the Nth/MutY family.</text>
</comment>
<evidence type="ECO:0000256" key="8">
    <source>
        <dbReference type="ARBA" id="ARBA00022763"/>
    </source>
</evidence>
<dbReference type="InterPro" id="IPR003651">
    <property type="entry name" value="Endonuclease3_FeS-loop_motif"/>
</dbReference>
<dbReference type="GO" id="GO:0051539">
    <property type="term" value="F:4 iron, 4 sulfur cluster binding"/>
    <property type="evidence" value="ECO:0007669"/>
    <property type="project" value="UniProtKB-UniRule"/>
</dbReference>
<dbReference type="Gene3D" id="1.10.340.30">
    <property type="entry name" value="Hypothetical protein, domain 2"/>
    <property type="match status" value="1"/>
</dbReference>
<evidence type="ECO:0000313" key="16">
    <source>
        <dbReference type="EMBL" id="RSU08804.1"/>
    </source>
</evidence>
<dbReference type="InterPro" id="IPR011257">
    <property type="entry name" value="DNA_glycosylase"/>
</dbReference>
<evidence type="ECO:0000256" key="9">
    <source>
        <dbReference type="ARBA" id="ARBA00022801"/>
    </source>
</evidence>
<dbReference type="GO" id="GO:0006298">
    <property type="term" value="P:mismatch repair"/>
    <property type="evidence" value="ECO:0007669"/>
    <property type="project" value="TreeGrafter"/>
</dbReference>
<dbReference type="GO" id="GO:0035485">
    <property type="term" value="F:adenine/guanine mispair binding"/>
    <property type="evidence" value="ECO:0007669"/>
    <property type="project" value="TreeGrafter"/>
</dbReference>
<dbReference type="EC" id="3.2.2.31" evidence="4 14"/>
<keyword evidence="11" id="KW-0411">Iron-sulfur</keyword>
<dbReference type="GO" id="GO:0032357">
    <property type="term" value="F:oxidized purine DNA binding"/>
    <property type="evidence" value="ECO:0007669"/>
    <property type="project" value="TreeGrafter"/>
</dbReference>
<evidence type="ECO:0000256" key="2">
    <source>
        <dbReference type="ARBA" id="ARBA00002933"/>
    </source>
</evidence>
<evidence type="ECO:0000256" key="3">
    <source>
        <dbReference type="ARBA" id="ARBA00008343"/>
    </source>
</evidence>
<dbReference type="PANTHER" id="PTHR42944:SF1">
    <property type="entry name" value="ADENINE DNA GLYCOSYLASE"/>
    <property type="match status" value="1"/>
</dbReference>
<dbReference type="Pfam" id="PF00730">
    <property type="entry name" value="HhH-GPD"/>
    <property type="match status" value="1"/>
</dbReference>
<dbReference type="SMART" id="SM00525">
    <property type="entry name" value="FES"/>
    <property type="match status" value="1"/>
</dbReference>
<keyword evidence="13 14" id="KW-0326">Glycosidase</keyword>
<comment type="catalytic activity">
    <reaction evidence="1 14">
        <text>Hydrolyzes free adenine bases from 7,8-dihydro-8-oxoguanine:adenine mismatched double-stranded DNA, leaving an apurinic site.</text>
        <dbReference type="EC" id="3.2.2.31"/>
    </reaction>
</comment>
<dbReference type="SUPFAM" id="SSF55811">
    <property type="entry name" value="Nudix"/>
    <property type="match status" value="1"/>
</dbReference>
<evidence type="ECO:0000256" key="1">
    <source>
        <dbReference type="ARBA" id="ARBA00000843"/>
    </source>
</evidence>
<keyword evidence="17" id="KW-1185">Reference proteome</keyword>
<evidence type="ECO:0000256" key="4">
    <source>
        <dbReference type="ARBA" id="ARBA00012045"/>
    </source>
</evidence>
<dbReference type="Gene3D" id="3.90.79.10">
    <property type="entry name" value="Nucleoside Triphosphate Pyrophosphohydrolase"/>
    <property type="match status" value="1"/>
</dbReference>
<organism evidence="16 17">
    <name type="scientific">Vagococcus entomophilus</name>
    <dbReference type="NCBI Taxonomy" id="1160095"/>
    <lineage>
        <taxon>Bacteria</taxon>
        <taxon>Bacillati</taxon>
        <taxon>Bacillota</taxon>
        <taxon>Bacilli</taxon>
        <taxon>Lactobacillales</taxon>
        <taxon>Enterococcaceae</taxon>
        <taxon>Vagococcus</taxon>
    </lineage>
</organism>
<dbReference type="InterPro" id="IPR044298">
    <property type="entry name" value="MIG/MutY"/>
</dbReference>
<keyword evidence="10 14" id="KW-0408">Iron</keyword>
<feature type="domain" description="HhH-GPD" evidence="15">
    <location>
        <begin position="49"/>
        <end position="200"/>
    </location>
</feature>
<comment type="cofactor">
    <cofactor evidence="14">
        <name>[4Fe-4S] cluster</name>
        <dbReference type="ChEBI" id="CHEBI:49883"/>
    </cofactor>
    <text evidence="14">Binds 1 [4Fe-4S] cluster.</text>
</comment>
<dbReference type="AlphaFoldDB" id="A0A430ALE9"/>
<dbReference type="Proteomes" id="UP000288669">
    <property type="component" value="Unassembled WGS sequence"/>
</dbReference>
<dbReference type="SMART" id="SM00478">
    <property type="entry name" value="ENDO3c"/>
    <property type="match status" value="1"/>
</dbReference>
<evidence type="ECO:0000256" key="5">
    <source>
        <dbReference type="ARBA" id="ARBA00022023"/>
    </source>
</evidence>
<dbReference type="Gene3D" id="1.10.1670.10">
    <property type="entry name" value="Helix-hairpin-Helix base-excision DNA repair enzymes (C-terminal)"/>
    <property type="match status" value="1"/>
</dbReference>
<evidence type="ECO:0000256" key="7">
    <source>
        <dbReference type="ARBA" id="ARBA00022723"/>
    </source>
</evidence>
<evidence type="ECO:0000256" key="12">
    <source>
        <dbReference type="ARBA" id="ARBA00023204"/>
    </source>
</evidence>
<gene>
    <name evidence="16" type="ORF">CBF30_03680</name>
</gene>
<proteinExistence type="inferred from homology"/>
<evidence type="ECO:0000256" key="10">
    <source>
        <dbReference type="ARBA" id="ARBA00023004"/>
    </source>
</evidence>
<dbReference type="GO" id="GO:0006284">
    <property type="term" value="P:base-excision repair"/>
    <property type="evidence" value="ECO:0007669"/>
    <property type="project" value="UniProtKB-UniRule"/>
</dbReference>
<keyword evidence="8 14" id="KW-0227">DNA damage</keyword>
<dbReference type="PANTHER" id="PTHR42944">
    <property type="entry name" value="ADENINE DNA GLYCOSYLASE"/>
    <property type="match status" value="1"/>
</dbReference>
<evidence type="ECO:0000313" key="17">
    <source>
        <dbReference type="Proteomes" id="UP000288669"/>
    </source>
</evidence>
<dbReference type="CDD" id="cd03431">
    <property type="entry name" value="NUDIX_DNA_Glycosylase_C-MutY"/>
    <property type="match status" value="1"/>
</dbReference>
<dbReference type="CDD" id="cd00056">
    <property type="entry name" value="ENDO3c"/>
    <property type="match status" value="1"/>
</dbReference>
<evidence type="ECO:0000256" key="13">
    <source>
        <dbReference type="ARBA" id="ARBA00023295"/>
    </source>
</evidence>
<sequence>MKKQWLNDWPTKRVAEFQEEFLGWYEQERRILPWRENQDPYRIWVSEIMLQQTRVETVIPYFLRFTEWFPSIQALAQAEEERLLKAWEGLGYYSRVRNMQKAAQQIVELHDGQMPNEIQKIQELKGIGPYTAGAIASIAFNLPEPAIDGNVMRVFSRLFEITDDIAKPSSRKVFEQAVRLLISPNKPSEFNQAIMDLGSGICTPTSPKCEKCPIQKYCLAYEKKEIEKYPVKSKKVKAKPVYYLALAIQNEAGAFLFEQRKKEGLLANMWMFPLVEIKEAEFKRYLKQWQAFLKEKEPSEQLELLAEDNEPLGETNLTHFSFAQSLAQLERYSETVVWLKQPVGEVTHIFSHLKWFILLANGYVKNQKQFQLAANQRWLKIEETTDVVLPKHQQKLLEFIKKQNSD</sequence>
<evidence type="ECO:0000259" key="15">
    <source>
        <dbReference type="SMART" id="SM00478"/>
    </source>
</evidence>
<dbReference type="NCBIfam" id="TIGR01084">
    <property type="entry name" value="mutY"/>
    <property type="match status" value="1"/>
</dbReference>
<name>A0A430ALE9_9ENTE</name>
<evidence type="ECO:0000256" key="11">
    <source>
        <dbReference type="ARBA" id="ARBA00023014"/>
    </source>
</evidence>
<dbReference type="InterPro" id="IPR004035">
    <property type="entry name" value="Endouclease-III_FeS-bd_BS"/>
</dbReference>
<comment type="function">
    <text evidence="2">Adenine glycosylase active on G-A mispairs. MutY also corrects error-prone DNA synthesis past GO lesions which are due to the oxidatively damaged form of guanine: 7,8-dihydro-8-oxoguanine (8-oxo-dGTP).</text>
</comment>
<reference evidence="16 17" key="1">
    <citation type="submission" date="2017-05" db="EMBL/GenBank/DDBJ databases">
        <title>Vagococcus spp. assemblies.</title>
        <authorList>
            <person name="Gulvik C.A."/>
        </authorList>
    </citation>
    <scope>NUCLEOTIDE SEQUENCE [LARGE SCALE GENOMIC DNA]</scope>
    <source>
        <strain evidence="16 17">DSM 24756</strain>
    </source>
</reference>